<dbReference type="EMBL" id="AM746676">
    <property type="protein sequence ID" value="CAN96929.1"/>
    <property type="molecule type" value="Genomic_DNA"/>
</dbReference>
<dbReference type="BioCyc" id="SCEL448385:SCE_RS34680-MONOMER"/>
<evidence type="ECO:0000313" key="6">
    <source>
        <dbReference type="Proteomes" id="UP000002139"/>
    </source>
</evidence>
<dbReference type="Gene3D" id="3.40.50.2000">
    <property type="entry name" value="Glycogen Phosphorylase B"/>
    <property type="match status" value="4"/>
</dbReference>
<dbReference type="RefSeq" id="WP_012239368.1">
    <property type="nucleotide sequence ID" value="NC_010162.1"/>
</dbReference>
<evidence type="ECO:0000256" key="2">
    <source>
        <dbReference type="ARBA" id="ARBA00022679"/>
    </source>
</evidence>
<dbReference type="InterPro" id="IPR028098">
    <property type="entry name" value="Glyco_trans_4-like_N"/>
</dbReference>
<dbReference type="Proteomes" id="UP000002139">
    <property type="component" value="Chromosome"/>
</dbReference>
<dbReference type="CAZy" id="GT4">
    <property type="family name" value="Glycosyltransferase Family 4"/>
</dbReference>
<evidence type="ECO:0000256" key="3">
    <source>
        <dbReference type="SAM" id="MobiDB-lite"/>
    </source>
</evidence>
<evidence type="ECO:0000313" key="5">
    <source>
        <dbReference type="EMBL" id="CAN96929.1"/>
    </source>
</evidence>
<dbReference type="AlphaFoldDB" id="A9GTC4"/>
<dbReference type="HOGENOM" id="CLU_298419_0_0_7"/>
<dbReference type="Pfam" id="PF13439">
    <property type="entry name" value="Glyco_transf_4"/>
    <property type="match status" value="1"/>
</dbReference>
<sequence>MSRTFRSSRMRRPLCAVFAEAPAHRARAGRTLRALRLAGLAPVDLTAAPLAAAAEALAAGPVWLVRGGAWPALSAAIEPDPFPPPSDTGLPLCALGAVLAPIDLAAPSAAGPDATAWAELLRATGGELSRAARARRAPGLPRAASVYLDGALAAGVAARLGAGEPLDAALQGELGARRARVVRHAPLDVCDDAAPRVAQVVTSLQQGGAERIAIDLARELPRRGVRSLVCAVYRPTRATFAAPPGALDLSDARGDREARFDALARGLAAWGADLAHAHLLDAEDLARLSARGYRPLVTVHNVAAGWPAGLDRLTPDGAALLVACARAVEAELAERALPIPARTVWNGIDLAPAEAARRAEAAEAHRSGSGSGEAVRRAGGAEAVRRAGSAEAAAWRRRLEIAPDDLVLLAVANPRPQKRLHLLPGILAATRAALAAAGDPRAARLVIAGSASPGSEQALAAEAEIRREVDRLGLRAEVRFAGAVGDVAGLLAAADVLVSPSAHEGLSLAHLEALAAGLPVVATGAGGTAEIAAETPAMVHLPLDAAPERFAGAIVAAARAGAAGGARDTSTSGREVVAEARAGVGPPSGREVVARHFSLARMAEGYARLYPRAIARNRGVHRGDGLLLVTNNFSMGGAQSSARRLLLGLAAAGVRGRAAVIEEQPEYPTPGRRALAAAGIPVLAVPPPADIEPAEAVERLLRAIEEDPPEAVLMWNVIAEHKVLLADGLLDVPLFDISPGEMYFASLRRYFASPRRGLPYRAPRDYGARLAGVIVKYGAEAALAVEVLGAPAHVVPNGVALGPRPMAASCSPASEPRASGGGHGRLAIGTAARIHPHKKLDELLAALRLVAPRLPPHVLRIAGGVERGAEAHAEELRRMAAGLSVEWVGELADTRAFLRELDVFALIAEPAGCPNASLEAMAEGLPVVATAVGGMSEQVDDGVTGRLVPPGDAEALAAAFVELGADPARRARMGAAGWERARERFSLERMVADYVGVCLGGREASPW</sequence>
<feature type="domain" description="Glycosyltransferase subfamily 4-like N-terminal" evidence="4">
    <location>
        <begin position="207"/>
        <end position="351"/>
    </location>
</feature>
<feature type="region of interest" description="Disordered" evidence="3">
    <location>
        <begin position="359"/>
        <end position="381"/>
    </location>
</feature>
<dbReference type="PANTHER" id="PTHR12526">
    <property type="entry name" value="GLYCOSYLTRANSFERASE"/>
    <property type="match status" value="1"/>
</dbReference>
<dbReference type="PANTHER" id="PTHR12526:SF510">
    <property type="entry name" value="D-INOSITOL 3-PHOSPHATE GLYCOSYLTRANSFERASE"/>
    <property type="match status" value="1"/>
</dbReference>
<keyword evidence="2" id="KW-0808">Transferase</keyword>
<dbReference type="Pfam" id="PF13692">
    <property type="entry name" value="Glyco_trans_1_4"/>
    <property type="match status" value="2"/>
</dbReference>
<dbReference type="KEGG" id="scl:sce6760"/>
<accession>A9GTC4</accession>
<dbReference type="GO" id="GO:0016757">
    <property type="term" value="F:glycosyltransferase activity"/>
    <property type="evidence" value="ECO:0007669"/>
    <property type="project" value="TreeGrafter"/>
</dbReference>
<keyword evidence="6" id="KW-1185">Reference proteome</keyword>
<keyword evidence="1" id="KW-0328">Glycosyltransferase</keyword>
<dbReference type="CDD" id="cd03801">
    <property type="entry name" value="GT4_PimA-like"/>
    <property type="match status" value="1"/>
</dbReference>
<proteinExistence type="predicted"/>
<name>A9GTC4_SORC5</name>
<dbReference type="STRING" id="448385.sce6760"/>
<gene>
    <name evidence="5" type="ordered locus">sce6760</name>
</gene>
<dbReference type="SUPFAM" id="SSF53756">
    <property type="entry name" value="UDP-Glycosyltransferase/glycogen phosphorylase"/>
    <property type="match status" value="2"/>
</dbReference>
<evidence type="ECO:0000259" key="4">
    <source>
        <dbReference type="Pfam" id="PF13439"/>
    </source>
</evidence>
<evidence type="ECO:0000256" key="1">
    <source>
        <dbReference type="ARBA" id="ARBA00022676"/>
    </source>
</evidence>
<organism evidence="5 6">
    <name type="scientific">Sorangium cellulosum (strain So ce56)</name>
    <name type="common">Polyangium cellulosum (strain So ce56)</name>
    <dbReference type="NCBI Taxonomy" id="448385"/>
    <lineage>
        <taxon>Bacteria</taxon>
        <taxon>Pseudomonadati</taxon>
        <taxon>Myxococcota</taxon>
        <taxon>Polyangia</taxon>
        <taxon>Polyangiales</taxon>
        <taxon>Polyangiaceae</taxon>
        <taxon>Sorangium</taxon>
    </lineage>
</organism>
<dbReference type="eggNOG" id="COG0438">
    <property type="taxonomic scope" value="Bacteria"/>
</dbReference>
<reference evidence="5 6" key="1">
    <citation type="journal article" date="2007" name="Nat. Biotechnol.">
        <title>Complete genome sequence of the myxobacterium Sorangium cellulosum.</title>
        <authorList>
            <person name="Schneiker S."/>
            <person name="Perlova O."/>
            <person name="Kaiser O."/>
            <person name="Gerth K."/>
            <person name="Alici A."/>
            <person name="Altmeyer M.O."/>
            <person name="Bartels D."/>
            <person name="Bekel T."/>
            <person name="Beyer S."/>
            <person name="Bode E."/>
            <person name="Bode H.B."/>
            <person name="Bolten C.J."/>
            <person name="Choudhuri J.V."/>
            <person name="Doss S."/>
            <person name="Elnakady Y.A."/>
            <person name="Frank B."/>
            <person name="Gaigalat L."/>
            <person name="Goesmann A."/>
            <person name="Groeger C."/>
            <person name="Gross F."/>
            <person name="Jelsbak L."/>
            <person name="Jelsbak L."/>
            <person name="Kalinowski J."/>
            <person name="Kegler C."/>
            <person name="Knauber T."/>
            <person name="Konietzny S."/>
            <person name="Kopp M."/>
            <person name="Krause L."/>
            <person name="Krug D."/>
            <person name="Linke B."/>
            <person name="Mahmud T."/>
            <person name="Martinez-Arias R."/>
            <person name="McHardy A.C."/>
            <person name="Merai M."/>
            <person name="Meyer F."/>
            <person name="Mormann S."/>
            <person name="Munoz-Dorado J."/>
            <person name="Perez J."/>
            <person name="Pradella S."/>
            <person name="Rachid S."/>
            <person name="Raddatz G."/>
            <person name="Rosenau F."/>
            <person name="Rueckert C."/>
            <person name="Sasse F."/>
            <person name="Scharfe M."/>
            <person name="Schuster S.C."/>
            <person name="Suen G."/>
            <person name="Treuner-Lange A."/>
            <person name="Velicer G.J."/>
            <person name="Vorholter F.-J."/>
            <person name="Weissman K.J."/>
            <person name="Welch R.D."/>
            <person name="Wenzel S.C."/>
            <person name="Whitworth D.E."/>
            <person name="Wilhelm S."/>
            <person name="Wittmann C."/>
            <person name="Bloecker H."/>
            <person name="Puehler A."/>
            <person name="Mueller R."/>
        </authorList>
    </citation>
    <scope>NUCLEOTIDE SEQUENCE [LARGE SCALE GENOMIC DNA]</scope>
    <source>
        <strain evidence="6">So ce56</strain>
    </source>
</reference>
<protein>
    <submittedName>
        <fullName evidence="5">Hypothetical exported protein with glycosyltransferase signatures</fullName>
    </submittedName>
</protein>